<dbReference type="NCBIfam" id="NF033919">
    <property type="entry name" value="PA2779_fam"/>
    <property type="match status" value="1"/>
</dbReference>
<accession>A0A1F6V0F6</accession>
<name>A0A1F6V0F6_9PROT</name>
<organism evidence="2 3">
    <name type="scientific">Candidatus Muproteobacteria bacterium RBG_16_60_9</name>
    <dbReference type="NCBI Taxonomy" id="1817755"/>
    <lineage>
        <taxon>Bacteria</taxon>
        <taxon>Pseudomonadati</taxon>
        <taxon>Pseudomonadota</taxon>
        <taxon>Candidatus Muproteobacteria</taxon>
    </lineage>
</organism>
<comment type="caution">
    <text evidence="2">The sequence shown here is derived from an EMBL/GenBank/DDBJ whole genome shotgun (WGS) entry which is preliminary data.</text>
</comment>
<evidence type="ECO:0008006" key="4">
    <source>
        <dbReference type="Google" id="ProtNLM"/>
    </source>
</evidence>
<dbReference type="InterPro" id="IPR046735">
    <property type="entry name" value="PA2779-like"/>
</dbReference>
<dbReference type="AlphaFoldDB" id="A0A1F6V0F6"/>
<dbReference type="EMBL" id="MFSP01000161">
    <property type="protein sequence ID" value="OGI63115.1"/>
    <property type="molecule type" value="Genomic_DNA"/>
</dbReference>
<reference evidence="2 3" key="1">
    <citation type="journal article" date="2016" name="Nat. Commun.">
        <title>Thousands of microbial genomes shed light on interconnected biogeochemical processes in an aquifer system.</title>
        <authorList>
            <person name="Anantharaman K."/>
            <person name="Brown C.T."/>
            <person name="Hug L.A."/>
            <person name="Sharon I."/>
            <person name="Castelle C.J."/>
            <person name="Probst A.J."/>
            <person name="Thomas B.C."/>
            <person name="Singh A."/>
            <person name="Wilkins M.J."/>
            <person name="Karaoz U."/>
            <person name="Brodie E.L."/>
            <person name="Williams K.H."/>
            <person name="Hubbard S.S."/>
            <person name="Banfield J.F."/>
        </authorList>
    </citation>
    <scope>NUCLEOTIDE SEQUENCE [LARGE SCALE GENOMIC DNA]</scope>
</reference>
<keyword evidence="1" id="KW-1133">Transmembrane helix</keyword>
<keyword evidence="1" id="KW-0812">Transmembrane</keyword>
<dbReference type="Pfam" id="PF20332">
    <property type="entry name" value="DUF6627"/>
    <property type="match status" value="1"/>
</dbReference>
<evidence type="ECO:0000256" key="1">
    <source>
        <dbReference type="SAM" id="Phobius"/>
    </source>
</evidence>
<proteinExistence type="predicted"/>
<feature type="transmembrane region" description="Helical" evidence="1">
    <location>
        <begin position="102"/>
        <end position="119"/>
    </location>
</feature>
<protein>
    <recommendedName>
        <fullName evidence="4">PA2779 family protein</fullName>
    </recommendedName>
</protein>
<evidence type="ECO:0000313" key="3">
    <source>
        <dbReference type="Proteomes" id="UP000179076"/>
    </source>
</evidence>
<evidence type="ECO:0000313" key="2">
    <source>
        <dbReference type="EMBL" id="OGI63115.1"/>
    </source>
</evidence>
<sequence length="120" mass="12823">MNVWRRTSLWIVRILIGGVFGLGLWATASAGLVTTTDAIDSTRMAETRAQMKTLLQRPELAAELKSLGASPAEAQARVDAMTDDEVVALAGRVADLPAGGRLSNNELTLILVIILLILLL</sequence>
<dbReference type="Proteomes" id="UP000179076">
    <property type="component" value="Unassembled WGS sequence"/>
</dbReference>
<gene>
    <name evidence="2" type="ORF">A2W18_05415</name>
</gene>
<keyword evidence="1" id="KW-0472">Membrane</keyword>